<comment type="caution">
    <text evidence="1">The sequence shown here is derived from an EMBL/GenBank/DDBJ whole genome shotgun (WGS) entry which is preliminary data.</text>
</comment>
<reference evidence="1 2" key="1">
    <citation type="journal article" date="2019" name="Commun. Biol.">
        <title>The bagworm genome reveals a unique fibroin gene that provides high tensile strength.</title>
        <authorList>
            <person name="Kono N."/>
            <person name="Nakamura H."/>
            <person name="Ohtoshi R."/>
            <person name="Tomita M."/>
            <person name="Numata K."/>
            <person name="Arakawa K."/>
        </authorList>
    </citation>
    <scope>NUCLEOTIDE SEQUENCE [LARGE SCALE GENOMIC DNA]</scope>
</reference>
<organism evidence="1 2">
    <name type="scientific">Eumeta variegata</name>
    <name type="common">Bagworm moth</name>
    <name type="synonym">Eumeta japonica</name>
    <dbReference type="NCBI Taxonomy" id="151549"/>
    <lineage>
        <taxon>Eukaryota</taxon>
        <taxon>Metazoa</taxon>
        <taxon>Ecdysozoa</taxon>
        <taxon>Arthropoda</taxon>
        <taxon>Hexapoda</taxon>
        <taxon>Insecta</taxon>
        <taxon>Pterygota</taxon>
        <taxon>Neoptera</taxon>
        <taxon>Endopterygota</taxon>
        <taxon>Lepidoptera</taxon>
        <taxon>Glossata</taxon>
        <taxon>Ditrysia</taxon>
        <taxon>Tineoidea</taxon>
        <taxon>Psychidae</taxon>
        <taxon>Oiketicinae</taxon>
        <taxon>Eumeta</taxon>
    </lineage>
</organism>
<accession>A0A4C1V2P8</accession>
<gene>
    <name evidence="1" type="ORF">EVAR_19650_1</name>
</gene>
<dbReference type="AlphaFoldDB" id="A0A4C1V2P8"/>
<proteinExistence type="predicted"/>
<name>A0A4C1V2P8_EUMVA</name>
<evidence type="ECO:0000313" key="2">
    <source>
        <dbReference type="Proteomes" id="UP000299102"/>
    </source>
</evidence>
<sequence length="146" mass="16952">MNAYCVFKEGGEFHMTQRRWRGDRCAARGRPASSRERLFIRAPVEDLALWCIPFAFLCMSSLFRCAHVRLRSRRWIAAPPICLFRIVIIIARSFASVDVLQILSTLDARGAGTTTKYRYRSRVVVNSMWRRMYQNGYYGTARKCDG</sequence>
<keyword evidence="2" id="KW-1185">Reference proteome</keyword>
<evidence type="ECO:0000313" key="1">
    <source>
        <dbReference type="EMBL" id="GBP32799.1"/>
    </source>
</evidence>
<dbReference type="Proteomes" id="UP000299102">
    <property type="component" value="Unassembled WGS sequence"/>
</dbReference>
<dbReference type="EMBL" id="BGZK01000265">
    <property type="protein sequence ID" value="GBP32799.1"/>
    <property type="molecule type" value="Genomic_DNA"/>
</dbReference>
<protein>
    <submittedName>
        <fullName evidence="1">Uncharacterized protein</fullName>
    </submittedName>
</protein>